<gene>
    <name evidence="3" type="ORF">STRCI_002472</name>
</gene>
<reference evidence="3" key="1">
    <citation type="submission" date="2022-12" db="EMBL/GenBank/DDBJ databases">
        <authorList>
            <person name="Ruckert C."/>
            <person name="Busche T."/>
            <person name="Kalinowski J."/>
            <person name="Wittmann C."/>
        </authorList>
    </citation>
    <scope>NUCLEOTIDE SEQUENCE</scope>
    <source>
        <strain evidence="3">DSM 40467</strain>
    </source>
</reference>
<feature type="transmembrane region" description="Helical" evidence="1">
    <location>
        <begin position="16"/>
        <end position="38"/>
    </location>
</feature>
<evidence type="ECO:0000259" key="2">
    <source>
        <dbReference type="Pfam" id="PF20016"/>
    </source>
</evidence>
<evidence type="ECO:0000313" key="3">
    <source>
        <dbReference type="EMBL" id="WAZ21310.1"/>
    </source>
</evidence>
<dbReference type="EMBL" id="CP114413">
    <property type="protein sequence ID" value="WAZ21310.1"/>
    <property type="molecule type" value="Genomic_DNA"/>
</dbReference>
<sequence length="288" mass="30753">MATNQSLAVFRSRRGWTVLSVHFSIAFAALAGVVQLILTVRPVSLLQGADTLLGIAALSCCWALARSLPREAVEHGFKNPDFSVVVKVGDLFDEPSDLVIGFTDVFDTDTEDDSIIAPRTVQGQLLARVFDGDVPALDAALMSSLSGARVCEAESRESKPKGKLDRYPVGTVAVVPHGGSRFYCVAYSHMSNDLIAQSSVDSIWQSLGNLWSAIGAHGHLEPVAVPILGSDLAKVGSLGRESLLKMIILSFVAASRASLVSRQLTVVVHPDDADEVNLLEVRAFLTSL</sequence>
<dbReference type="Proteomes" id="UP001164439">
    <property type="component" value="Chromosome"/>
</dbReference>
<dbReference type="RefSeq" id="WP_269658956.1">
    <property type="nucleotide sequence ID" value="NZ_CP114413.1"/>
</dbReference>
<keyword evidence="1" id="KW-0812">Transmembrane</keyword>
<accession>A0ABY7KC43</accession>
<dbReference type="Pfam" id="PF20016">
    <property type="entry name" value="ThsA_Macro"/>
    <property type="match status" value="1"/>
</dbReference>
<name>A0ABY7KC43_9ACTN</name>
<dbReference type="InterPro" id="IPR045535">
    <property type="entry name" value="ThsA_Macro"/>
</dbReference>
<evidence type="ECO:0000313" key="4">
    <source>
        <dbReference type="Proteomes" id="UP001164439"/>
    </source>
</evidence>
<evidence type="ECO:0000256" key="1">
    <source>
        <dbReference type="SAM" id="Phobius"/>
    </source>
</evidence>
<keyword evidence="1" id="KW-1133">Transmembrane helix</keyword>
<protein>
    <submittedName>
        <fullName evidence="3">DUF6430 domain-containing protein</fullName>
    </submittedName>
</protein>
<keyword evidence="4" id="KW-1185">Reference proteome</keyword>
<feature type="domain" description="Thoeris protein ThsA Macro" evidence="2">
    <location>
        <begin position="84"/>
        <end position="269"/>
    </location>
</feature>
<organism evidence="3 4">
    <name type="scientific">Streptomyces cinnabarinus</name>
    <dbReference type="NCBI Taxonomy" id="67287"/>
    <lineage>
        <taxon>Bacteria</taxon>
        <taxon>Bacillati</taxon>
        <taxon>Actinomycetota</taxon>
        <taxon>Actinomycetes</taxon>
        <taxon>Kitasatosporales</taxon>
        <taxon>Streptomycetaceae</taxon>
        <taxon>Streptomyces</taxon>
    </lineage>
</organism>
<proteinExistence type="predicted"/>
<keyword evidence="1" id="KW-0472">Membrane</keyword>